<keyword evidence="1" id="KW-0677">Repeat</keyword>
<dbReference type="EMBL" id="GEEE01009529">
    <property type="protein sequence ID" value="JAP53696.1"/>
    <property type="molecule type" value="Transcribed_RNA"/>
</dbReference>
<dbReference type="PROSITE" id="PS50853">
    <property type="entry name" value="FN3"/>
    <property type="match status" value="2"/>
</dbReference>
<dbReference type="PANTHER" id="PTHR46708">
    <property type="entry name" value="TENASCIN"/>
    <property type="match status" value="1"/>
</dbReference>
<evidence type="ECO:0000256" key="2">
    <source>
        <dbReference type="SAM" id="SignalP"/>
    </source>
</evidence>
<feature type="domain" description="Fibronectin type-III" evidence="3">
    <location>
        <begin position="313"/>
        <end position="401"/>
    </location>
</feature>
<proteinExistence type="predicted"/>
<dbReference type="InterPro" id="IPR003961">
    <property type="entry name" value="FN3_dom"/>
</dbReference>
<dbReference type="InterPro" id="IPR036116">
    <property type="entry name" value="FN3_sf"/>
</dbReference>
<evidence type="ECO:0000313" key="4">
    <source>
        <dbReference type="EMBL" id="JAP53696.1"/>
    </source>
</evidence>
<accession>A0A0X3Q2G5</accession>
<dbReference type="Gene3D" id="2.60.40.10">
    <property type="entry name" value="Immunoglobulins"/>
    <property type="match status" value="2"/>
</dbReference>
<feature type="signal peptide" evidence="2">
    <location>
        <begin position="1"/>
        <end position="19"/>
    </location>
</feature>
<reference evidence="4" key="1">
    <citation type="submission" date="2016-01" db="EMBL/GenBank/DDBJ databases">
        <title>Reference transcriptome for the parasite Schistocephalus solidus: insights into the molecular evolution of parasitism.</title>
        <authorList>
            <person name="Hebert F.O."/>
            <person name="Grambauer S."/>
            <person name="Barber I."/>
            <person name="Landry C.R."/>
            <person name="Aubin-Horth N."/>
        </authorList>
    </citation>
    <scope>NUCLEOTIDE SEQUENCE</scope>
</reference>
<gene>
    <name evidence="4" type="primary">PTPRH</name>
    <name evidence="4" type="ORF">TR161686</name>
</gene>
<dbReference type="SUPFAM" id="SSF49265">
    <property type="entry name" value="Fibronectin type III"/>
    <property type="match status" value="1"/>
</dbReference>
<dbReference type="InterPro" id="IPR013783">
    <property type="entry name" value="Ig-like_fold"/>
</dbReference>
<evidence type="ECO:0000256" key="1">
    <source>
        <dbReference type="ARBA" id="ARBA00022737"/>
    </source>
</evidence>
<protein>
    <submittedName>
        <fullName evidence="4">Receptor-type tyrosine-protein phosphatase H</fullName>
    </submittedName>
</protein>
<dbReference type="PROSITE" id="PS51257">
    <property type="entry name" value="PROKAR_LIPOPROTEIN"/>
    <property type="match status" value="1"/>
</dbReference>
<dbReference type="SMART" id="SM00060">
    <property type="entry name" value="FN3"/>
    <property type="match status" value="2"/>
</dbReference>
<feature type="chain" id="PRO_5007051423" evidence="2">
    <location>
        <begin position="20"/>
        <end position="404"/>
    </location>
</feature>
<evidence type="ECO:0000259" key="3">
    <source>
        <dbReference type="PROSITE" id="PS50853"/>
    </source>
</evidence>
<dbReference type="CDD" id="cd00063">
    <property type="entry name" value="FN3"/>
    <property type="match status" value="2"/>
</dbReference>
<dbReference type="Pfam" id="PF00041">
    <property type="entry name" value="fn3"/>
    <property type="match status" value="2"/>
</dbReference>
<keyword evidence="4" id="KW-0675">Receptor</keyword>
<dbReference type="InterPro" id="IPR050991">
    <property type="entry name" value="ECM_Regulatory_Proteins"/>
</dbReference>
<keyword evidence="2" id="KW-0732">Signal</keyword>
<dbReference type="PANTHER" id="PTHR46708:SF2">
    <property type="entry name" value="FIBRONECTIN TYPE-III DOMAIN-CONTAINING PROTEIN"/>
    <property type="match status" value="1"/>
</dbReference>
<sequence>MLCKFLILVLVYLSYGCNADKRITNEYTYKANAVSEAAEQMTVYWNADKLIGGQKFRILTMPADVAPVTTNQQFVVINKLKPMKSYEFTVFLIKGNLQTPIAYTRGQVLLKDSKPRCQFKCGGSIGPEYTYVLKAVREGPEQISLSLRNTHRSLGSGQRILLKTIPPDVPIIITDKYRIEVDRLKPSTLYKFMAYIRYLNGTLKRNPVRSMTTTFPPDDDILSDLTATVVSHDRIDLQWTETKAANRELLTYIIECHSHPGISYTTRESKYSIQNLSSETDYRFTVRSTKANVHFYPGAPLVSARTWSKDEYNPGEVTAEPISPTSIRLTWKAAAASDHPTKLYNVVTNSDDQNARRTKLTTIDIQNLSPSTEYVFTVYSASLRGFPYTPGAKAKAKTLHKGAK</sequence>
<feature type="domain" description="Fibronectin type-III" evidence="3">
    <location>
        <begin position="221"/>
        <end position="309"/>
    </location>
</feature>
<organism evidence="4">
    <name type="scientific">Schistocephalus solidus</name>
    <name type="common">Tapeworm</name>
    <dbReference type="NCBI Taxonomy" id="70667"/>
    <lineage>
        <taxon>Eukaryota</taxon>
        <taxon>Metazoa</taxon>
        <taxon>Spiralia</taxon>
        <taxon>Lophotrochozoa</taxon>
        <taxon>Platyhelminthes</taxon>
        <taxon>Cestoda</taxon>
        <taxon>Eucestoda</taxon>
        <taxon>Diphyllobothriidea</taxon>
        <taxon>Diphyllobothriidae</taxon>
        <taxon>Schistocephalus</taxon>
    </lineage>
</organism>
<dbReference type="AlphaFoldDB" id="A0A0X3Q2G5"/>
<name>A0A0X3Q2G5_SCHSO</name>